<organism evidence="1">
    <name type="scientific">marine metagenome</name>
    <dbReference type="NCBI Taxonomy" id="408172"/>
    <lineage>
        <taxon>unclassified sequences</taxon>
        <taxon>metagenomes</taxon>
        <taxon>ecological metagenomes</taxon>
    </lineage>
</organism>
<gene>
    <name evidence="1" type="ORF">METZ01_LOCUS246561</name>
</gene>
<proteinExistence type="predicted"/>
<dbReference type="AlphaFoldDB" id="A0A382I3C2"/>
<reference evidence="1" key="1">
    <citation type="submission" date="2018-05" db="EMBL/GenBank/DDBJ databases">
        <authorList>
            <person name="Lanie J.A."/>
            <person name="Ng W.-L."/>
            <person name="Kazmierczak K.M."/>
            <person name="Andrzejewski T.M."/>
            <person name="Davidsen T.M."/>
            <person name="Wayne K.J."/>
            <person name="Tettelin H."/>
            <person name="Glass J.I."/>
            <person name="Rusch D."/>
            <person name="Podicherti R."/>
            <person name="Tsui H.-C.T."/>
            <person name="Winkler M.E."/>
        </authorList>
    </citation>
    <scope>NUCLEOTIDE SEQUENCE</scope>
</reference>
<evidence type="ECO:0000313" key="1">
    <source>
        <dbReference type="EMBL" id="SVB93707.1"/>
    </source>
</evidence>
<protein>
    <submittedName>
        <fullName evidence="1">Uncharacterized protein</fullName>
    </submittedName>
</protein>
<name>A0A382I3C2_9ZZZZ</name>
<feature type="non-terminal residue" evidence="1">
    <location>
        <position position="27"/>
    </location>
</feature>
<sequence>MDIKDIMEEIGINAKAAAHTLANVDGE</sequence>
<dbReference type="EMBL" id="UINC01064748">
    <property type="protein sequence ID" value="SVB93707.1"/>
    <property type="molecule type" value="Genomic_DNA"/>
</dbReference>
<accession>A0A382I3C2</accession>